<dbReference type="Pfam" id="PF00067">
    <property type="entry name" value="p450"/>
    <property type="match status" value="1"/>
</dbReference>
<reference evidence="10" key="3">
    <citation type="submission" date="2025-04" db="UniProtKB">
        <authorList>
            <consortium name="RefSeq"/>
        </authorList>
    </citation>
    <scope>IDENTIFICATION</scope>
    <source>
        <strain evidence="10">S238N-H82</strain>
        <tissue evidence="10">Testes</tissue>
    </source>
</reference>
<keyword evidence="7" id="KW-0812">Transmembrane</keyword>
<dbReference type="EMBL" id="GG666456">
    <property type="protein sequence ID" value="EEN69389.1"/>
    <property type="molecule type" value="Genomic_DNA"/>
</dbReference>
<dbReference type="SUPFAM" id="SSF48264">
    <property type="entry name" value="Cytochrome P450"/>
    <property type="match status" value="1"/>
</dbReference>
<dbReference type="PRINTS" id="PR00385">
    <property type="entry name" value="P450"/>
</dbReference>
<reference evidence="8" key="1">
    <citation type="journal article" date="2008" name="Nature">
        <title>The amphioxus genome and the evolution of the chordate karyotype.</title>
        <authorList>
            <consortium name="US DOE Joint Genome Institute (JGI-PGF)"/>
            <person name="Putnam N.H."/>
            <person name="Butts T."/>
            <person name="Ferrier D.E.K."/>
            <person name="Furlong R.F."/>
            <person name="Hellsten U."/>
            <person name="Kawashima T."/>
            <person name="Robinson-Rechavi M."/>
            <person name="Shoguchi E."/>
            <person name="Terry A."/>
            <person name="Yu J.-K."/>
            <person name="Benito-Gutierrez E.L."/>
            <person name="Dubchak I."/>
            <person name="Garcia-Fernandez J."/>
            <person name="Gibson-Brown J.J."/>
            <person name="Grigoriev I.V."/>
            <person name="Horton A.C."/>
            <person name="de Jong P.J."/>
            <person name="Jurka J."/>
            <person name="Kapitonov V.V."/>
            <person name="Kohara Y."/>
            <person name="Kuroki Y."/>
            <person name="Lindquist E."/>
            <person name="Lucas S."/>
            <person name="Osoegawa K."/>
            <person name="Pennacchio L.A."/>
            <person name="Salamov A.A."/>
            <person name="Satou Y."/>
            <person name="Sauka-Spengler T."/>
            <person name="Schmutz J."/>
            <person name="Shin-I T."/>
            <person name="Toyoda A."/>
            <person name="Bronner-Fraser M."/>
            <person name="Fujiyama A."/>
            <person name="Holland L.Z."/>
            <person name="Holland P.W.H."/>
            <person name="Satoh N."/>
            <person name="Rokhsar D.S."/>
        </authorList>
    </citation>
    <scope>NUCLEOTIDE SEQUENCE [LARGE SCALE GENOMIC DNA]</scope>
    <source>
        <strain evidence="8">S238N-H82</strain>
        <tissue evidence="8">Testes</tissue>
    </source>
</reference>
<keyword evidence="9" id="KW-1185">Reference proteome</keyword>
<dbReference type="PANTHER" id="PTHR24300">
    <property type="entry name" value="CYTOCHROME P450 508A4-RELATED"/>
    <property type="match status" value="1"/>
</dbReference>
<keyword evidence="6" id="KW-0560">Oxidoreductase</keyword>
<keyword evidence="4 5" id="KW-0408">Iron</keyword>
<dbReference type="GO" id="GO:0008395">
    <property type="term" value="F:steroid hydroxylase activity"/>
    <property type="evidence" value="ECO:0000318"/>
    <property type="project" value="GO_Central"/>
</dbReference>
<dbReference type="GO" id="GO:0006082">
    <property type="term" value="P:organic acid metabolic process"/>
    <property type="evidence" value="ECO:0000318"/>
    <property type="project" value="GO_Central"/>
</dbReference>
<reference evidence="9" key="2">
    <citation type="journal article" date="2020" name="Nat. Ecol. Evol.">
        <title>Deeply conserved synteny resolves early events in vertebrate evolution.</title>
        <authorList>
            <person name="Simakov O."/>
            <person name="Marletaz F."/>
            <person name="Yue J.X."/>
            <person name="O'Connell B."/>
            <person name="Jenkins J."/>
            <person name="Brandt A."/>
            <person name="Calef R."/>
            <person name="Tung C.H."/>
            <person name="Huang T.K."/>
            <person name="Schmutz J."/>
            <person name="Satoh N."/>
            <person name="Yu J.K."/>
            <person name="Putnam N.H."/>
            <person name="Green R.E."/>
            <person name="Rokhsar D.S."/>
        </authorList>
    </citation>
    <scope>NUCLEOTIDE SEQUENCE [LARGE SCALE GENOMIC DNA]</scope>
    <source>
        <strain evidence="9">S238N-H82</strain>
    </source>
</reference>
<dbReference type="Proteomes" id="UP000001554">
    <property type="component" value="Chromosome 1"/>
</dbReference>
<dbReference type="InterPro" id="IPR017972">
    <property type="entry name" value="Cyt_P450_CS"/>
</dbReference>
<keyword evidence="5 6" id="KW-0349">Heme</keyword>
<name>C3XRS1_BRAFL</name>
<proteinExistence type="inferred from homology"/>
<feature type="binding site" description="axial binding residue" evidence="5">
    <location>
        <position position="450"/>
    </location>
    <ligand>
        <name>heme</name>
        <dbReference type="ChEBI" id="CHEBI:30413"/>
    </ligand>
    <ligandPart>
        <name>Fe</name>
        <dbReference type="ChEBI" id="CHEBI:18248"/>
    </ligandPart>
</feature>
<dbReference type="GO" id="GO:0016712">
    <property type="term" value="F:oxidoreductase activity, acting on paired donors, with incorporation or reduction of molecular oxygen, reduced flavin or flavoprotein as one donor, and incorporation of one atom of oxygen"/>
    <property type="evidence" value="ECO:0000318"/>
    <property type="project" value="GO_Central"/>
</dbReference>
<keyword evidence="6" id="KW-0503">Monooxygenase</keyword>
<evidence type="ECO:0000256" key="5">
    <source>
        <dbReference type="PIRSR" id="PIRSR602401-1"/>
    </source>
</evidence>
<dbReference type="GO" id="GO:0005506">
    <property type="term" value="F:iron ion binding"/>
    <property type="evidence" value="ECO:0007669"/>
    <property type="project" value="InterPro"/>
</dbReference>
<dbReference type="InterPro" id="IPR002401">
    <property type="entry name" value="Cyt_P450_E_grp-I"/>
</dbReference>
<dbReference type="GO" id="GO:0006805">
    <property type="term" value="P:xenobiotic metabolic process"/>
    <property type="evidence" value="ECO:0000318"/>
    <property type="project" value="GO_Central"/>
</dbReference>
<dbReference type="KEGG" id="bfo:118418294"/>
<keyword evidence="7" id="KW-1133">Transmembrane helix</keyword>
<dbReference type="STRING" id="7739.C3XRS1"/>
<dbReference type="InterPro" id="IPR036396">
    <property type="entry name" value="Cyt_P450_sf"/>
</dbReference>
<feature type="transmembrane region" description="Helical" evidence="7">
    <location>
        <begin position="17"/>
        <end position="37"/>
    </location>
</feature>
<dbReference type="InParanoid" id="C3XRS1"/>
<evidence type="ECO:0000256" key="2">
    <source>
        <dbReference type="ARBA" id="ARBA00010617"/>
    </source>
</evidence>
<keyword evidence="3 5" id="KW-0479">Metal-binding</keyword>
<dbReference type="GO" id="GO:0008202">
    <property type="term" value="P:steroid metabolic process"/>
    <property type="evidence" value="ECO:0000318"/>
    <property type="project" value="GO_Central"/>
</dbReference>
<dbReference type="GO" id="GO:0020037">
    <property type="term" value="F:heme binding"/>
    <property type="evidence" value="ECO:0000318"/>
    <property type="project" value="GO_Central"/>
</dbReference>
<dbReference type="Gene3D" id="1.10.630.10">
    <property type="entry name" value="Cytochrome P450"/>
    <property type="match status" value="1"/>
</dbReference>
<dbReference type="OrthoDB" id="3934656at2759"/>
<dbReference type="eggNOG" id="KOG0156">
    <property type="taxonomic scope" value="Eukaryota"/>
</dbReference>
<evidence type="ECO:0000256" key="7">
    <source>
        <dbReference type="SAM" id="Phobius"/>
    </source>
</evidence>
<evidence type="ECO:0000256" key="1">
    <source>
        <dbReference type="ARBA" id="ARBA00001971"/>
    </source>
</evidence>
<protein>
    <submittedName>
        <fullName evidence="10">Cytochrome P450 2U1-like</fullName>
    </submittedName>
</protein>
<dbReference type="RefSeq" id="XP_035680043.1">
    <property type="nucleotide sequence ID" value="XM_035824150.1"/>
</dbReference>
<dbReference type="PRINTS" id="PR00463">
    <property type="entry name" value="EP450I"/>
</dbReference>
<dbReference type="InterPro" id="IPR001128">
    <property type="entry name" value="Cyt_P450"/>
</dbReference>
<comment type="cofactor">
    <cofactor evidence="1 5">
        <name>heme</name>
        <dbReference type="ChEBI" id="CHEBI:30413"/>
    </cofactor>
</comment>
<evidence type="ECO:0000256" key="4">
    <source>
        <dbReference type="ARBA" id="ARBA00023004"/>
    </source>
</evidence>
<dbReference type="GO" id="GO:0005737">
    <property type="term" value="C:cytoplasm"/>
    <property type="evidence" value="ECO:0000318"/>
    <property type="project" value="GO_Central"/>
</dbReference>
<evidence type="ECO:0000313" key="10">
    <source>
        <dbReference type="RefSeq" id="XP_035680043.1"/>
    </source>
</evidence>
<evidence type="ECO:0000313" key="8">
    <source>
        <dbReference type="EMBL" id="EEN69389.1"/>
    </source>
</evidence>
<sequence>MAFLVSIAQAVLTGHNITAVLIAVVAFLTSITLFSWFKTTVRRGRGNLPPGPPGWPVLGNLPSLAQNAHLQLTAWRGTYGDVFSVKMGLQDAVVVSGKDAIREALVRKAEHFSSRPDLFLLRRNQQHNGLVMSPYGDQWKVLRRFSMSTLRSFGMGTGTMEEKIDMECRHFCTELETMSGQPFDLMHLLHNAVSNIMCSMALGKRFEYGDPMFLRLMEISERGVELFLTAHVFNIYPVLRFFPIVGRQYQEWMDLSEESLKYFMDFIAQHEQSDGQEKARDVIEAFRAKLEEDPGSLPSHSLPHLLGDLFVAGMETTANTLRWGLLYLVTHPDVQTKVQAELDEVVGRDRPPAVSDKPNLPYTEATIMEMQRIRTVVPLSVPHCTTSDTALLGYDIPAGTDVLINLWSLHMDPGSWDNPDKFDPSRFLDGNGQLQTNDSFMPFSTGRRVCLGEQLAKMELFLFLTNMLQQFTFTLPEGARPNFDGVLGVTLRPHPYELLAVKRG</sequence>
<organism>
    <name type="scientific">Branchiostoma floridae</name>
    <name type="common">Florida lancelet</name>
    <name type="synonym">Amphioxus</name>
    <dbReference type="NCBI Taxonomy" id="7739"/>
    <lineage>
        <taxon>Eukaryota</taxon>
        <taxon>Metazoa</taxon>
        <taxon>Chordata</taxon>
        <taxon>Cephalochordata</taxon>
        <taxon>Leptocardii</taxon>
        <taxon>Amphioxiformes</taxon>
        <taxon>Branchiostomatidae</taxon>
        <taxon>Branchiostoma</taxon>
    </lineage>
</organism>
<accession>C3XRS1</accession>
<dbReference type="FunFam" id="1.10.630.10:FF:000149">
    <property type="entry name" value="Uncharacterized protein"/>
    <property type="match status" value="1"/>
</dbReference>
<dbReference type="GeneID" id="118418294"/>
<dbReference type="AlphaFoldDB" id="C3XRS1"/>
<gene>
    <name evidence="10" type="primary">LOC118418294</name>
    <name evidence="8" type="ORF">BRAFLDRAFT_118749</name>
</gene>
<evidence type="ECO:0000256" key="6">
    <source>
        <dbReference type="RuleBase" id="RU000461"/>
    </source>
</evidence>
<comment type="similarity">
    <text evidence="2 6">Belongs to the cytochrome P450 family.</text>
</comment>
<evidence type="ECO:0000313" key="9">
    <source>
        <dbReference type="Proteomes" id="UP000001554"/>
    </source>
</evidence>
<dbReference type="PROSITE" id="PS00086">
    <property type="entry name" value="CYTOCHROME_P450"/>
    <property type="match status" value="1"/>
</dbReference>
<dbReference type="PANTHER" id="PTHR24300:SF397">
    <property type="entry name" value="CYTOCHROME P450 2U1"/>
    <property type="match status" value="1"/>
</dbReference>
<keyword evidence="7" id="KW-0472">Membrane</keyword>
<evidence type="ECO:0000256" key="3">
    <source>
        <dbReference type="ARBA" id="ARBA00022723"/>
    </source>
</evidence>
<dbReference type="InterPro" id="IPR050182">
    <property type="entry name" value="Cytochrome_P450_fam2"/>
</dbReference>